<keyword evidence="7" id="KW-1185">Reference proteome</keyword>
<keyword evidence="1" id="KW-0808">Transferase</keyword>
<evidence type="ECO:0000256" key="4">
    <source>
        <dbReference type="SAM" id="MobiDB-lite"/>
    </source>
</evidence>
<dbReference type="PANTHER" id="PTHR43792:SF8">
    <property type="entry name" value="[RIBOSOMAL PROTEIN US5]-ALANINE N-ACETYLTRANSFERASE"/>
    <property type="match status" value="1"/>
</dbReference>
<gene>
    <name evidence="6" type="ORF">BDW02DRAFT_563789</name>
</gene>
<comment type="similarity">
    <text evidence="3">Belongs to the acetyltransferase family. RimJ subfamily.</text>
</comment>
<evidence type="ECO:0000256" key="1">
    <source>
        <dbReference type="ARBA" id="ARBA00022679"/>
    </source>
</evidence>
<dbReference type="OrthoDB" id="630895at2759"/>
<evidence type="ECO:0000259" key="5">
    <source>
        <dbReference type="PROSITE" id="PS51186"/>
    </source>
</evidence>
<dbReference type="Gene3D" id="3.40.630.30">
    <property type="match status" value="1"/>
</dbReference>
<organism evidence="6 7">
    <name type="scientific">Decorospora gaudefroyi</name>
    <dbReference type="NCBI Taxonomy" id="184978"/>
    <lineage>
        <taxon>Eukaryota</taxon>
        <taxon>Fungi</taxon>
        <taxon>Dikarya</taxon>
        <taxon>Ascomycota</taxon>
        <taxon>Pezizomycotina</taxon>
        <taxon>Dothideomycetes</taxon>
        <taxon>Pleosporomycetidae</taxon>
        <taxon>Pleosporales</taxon>
        <taxon>Pleosporineae</taxon>
        <taxon>Pleosporaceae</taxon>
        <taxon>Decorospora</taxon>
    </lineage>
</organism>
<evidence type="ECO:0000313" key="7">
    <source>
        <dbReference type="Proteomes" id="UP000800040"/>
    </source>
</evidence>
<dbReference type="InterPro" id="IPR016181">
    <property type="entry name" value="Acyl_CoA_acyltransferase"/>
</dbReference>
<reference evidence="6" key="1">
    <citation type="submission" date="2020-01" db="EMBL/GenBank/DDBJ databases">
        <authorList>
            <consortium name="DOE Joint Genome Institute"/>
            <person name="Haridas S."/>
            <person name="Albert R."/>
            <person name="Binder M."/>
            <person name="Bloem J."/>
            <person name="Labutti K."/>
            <person name="Salamov A."/>
            <person name="Andreopoulos B."/>
            <person name="Baker S.E."/>
            <person name="Barry K."/>
            <person name="Bills G."/>
            <person name="Bluhm B.H."/>
            <person name="Cannon C."/>
            <person name="Castanera R."/>
            <person name="Culley D.E."/>
            <person name="Daum C."/>
            <person name="Ezra D."/>
            <person name="Gonzalez J.B."/>
            <person name="Henrissat B."/>
            <person name="Kuo A."/>
            <person name="Liang C."/>
            <person name="Lipzen A."/>
            <person name="Lutzoni F."/>
            <person name="Magnuson J."/>
            <person name="Mondo S."/>
            <person name="Nolan M."/>
            <person name="Ohm R."/>
            <person name="Pangilinan J."/>
            <person name="Park H.-J."/>
            <person name="Ramirez L."/>
            <person name="Alfaro M."/>
            <person name="Sun H."/>
            <person name="Tritt A."/>
            <person name="Yoshinaga Y."/>
            <person name="Zwiers L.-H."/>
            <person name="Turgeon B.G."/>
            <person name="Goodwin S.B."/>
            <person name="Spatafora J.W."/>
            <person name="Crous P.W."/>
            <person name="Grigoriev I.V."/>
        </authorList>
    </citation>
    <scope>NUCLEOTIDE SEQUENCE</scope>
    <source>
        <strain evidence="6">P77</strain>
    </source>
</reference>
<feature type="compositionally biased region" description="Polar residues" evidence="4">
    <location>
        <begin position="13"/>
        <end position="25"/>
    </location>
</feature>
<dbReference type="GO" id="GO:0016747">
    <property type="term" value="F:acyltransferase activity, transferring groups other than amino-acyl groups"/>
    <property type="evidence" value="ECO:0007669"/>
    <property type="project" value="InterPro"/>
</dbReference>
<dbReference type="SUPFAM" id="SSF55729">
    <property type="entry name" value="Acyl-CoA N-acyltransferases (Nat)"/>
    <property type="match status" value="1"/>
</dbReference>
<evidence type="ECO:0000313" key="6">
    <source>
        <dbReference type="EMBL" id="KAF1839740.1"/>
    </source>
</evidence>
<dbReference type="PANTHER" id="PTHR43792">
    <property type="entry name" value="GNAT FAMILY, PUTATIVE (AFU_ORTHOLOGUE AFUA_3G00765)-RELATED-RELATED"/>
    <property type="match status" value="1"/>
</dbReference>
<dbReference type="Pfam" id="PF13302">
    <property type="entry name" value="Acetyltransf_3"/>
    <property type="match status" value="1"/>
</dbReference>
<dbReference type="PROSITE" id="PS51186">
    <property type="entry name" value="GNAT"/>
    <property type="match status" value="1"/>
</dbReference>
<dbReference type="Proteomes" id="UP000800040">
    <property type="component" value="Unassembled WGS sequence"/>
</dbReference>
<dbReference type="AlphaFoldDB" id="A0A6A5KU62"/>
<name>A0A6A5KU62_9PLEO</name>
<dbReference type="InterPro" id="IPR051531">
    <property type="entry name" value="N-acetyltransferase"/>
</dbReference>
<proteinExistence type="inferred from homology"/>
<feature type="domain" description="N-acetyltransferase" evidence="5">
    <location>
        <begin position="38"/>
        <end position="200"/>
    </location>
</feature>
<sequence>MVEQPTPAHPATMESQLQTSDTPNSQLIPSAILTTHRLIIRPMHPQDAPSMAHNASDPLLTKYMAPTFPDPYTLTQAETWISINLALQHQDNFVVCERCSPGTVIGAIGLKPGIGASSHTASVGYWMGRTYWGKGYTTEALESFTKWSFENWENNGRRLRRICADVYSGNVASMRCLEKCGYAKEGVLKGHIEKNGQTMDEHLFGLTRSDWEKRMSKVFNNY</sequence>
<accession>A0A6A5KU62</accession>
<dbReference type="InterPro" id="IPR000182">
    <property type="entry name" value="GNAT_dom"/>
</dbReference>
<evidence type="ECO:0000256" key="2">
    <source>
        <dbReference type="ARBA" id="ARBA00023315"/>
    </source>
</evidence>
<keyword evidence="2" id="KW-0012">Acyltransferase</keyword>
<dbReference type="EMBL" id="ML975244">
    <property type="protein sequence ID" value="KAF1839740.1"/>
    <property type="molecule type" value="Genomic_DNA"/>
</dbReference>
<evidence type="ECO:0000256" key="3">
    <source>
        <dbReference type="ARBA" id="ARBA00038502"/>
    </source>
</evidence>
<protein>
    <submittedName>
        <fullName evidence="6">GCN5-related N-acetyltransferas-like protein</fullName>
    </submittedName>
</protein>
<feature type="region of interest" description="Disordered" evidence="4">
    <location>
        <begin position="1"/>
        <end position="25"/>
    </location>
</feature>